<dbReference type="Proteomes" id="UP000198424">
    <property type="component" value="Unassembled WGS sequence"/>
</dbReference>
<reference evidence="2 4" key="2">
    <citation type="submission" date="2016-11" db="EMBL/GenBank/DDBJ databases">
        <title>Whole genomes of Flavobacteriaceae.</title>
        <authorList>
            <person name="Stine C."/>
            <person name="Li C."/>
            <person name="Tadesse D."/>
        </authorList>
    </citation>
    <scope>NUCLEOTIDE SEQUENCE [LARGE SCALE GENOMIC DNA]</scope>
    <source>
        <strain evidence="2 4">ATCC 29551</strain>
    </source>
</reference>
<name>A0A086AAC1_FLAHY</name>
<dbReference type="Proteomes" id="UP000028712">
    <property type="component" value="Unassembled WGS sequence"/>
</dbReference>
<proteinExistence type="predicted"/>
<dbReference type="eggNOG" id="ENOG5030YRQ">
    <property type="taxonomic scope" value="Bacteria"/>
</dbReference>
<gene>
    <name evidence="2" type="ORF">B0A62_19630</name>
    <name evidence="1" type="ORF">IW20_17600</name>
</gene>
<sequence length="156" mass="18364">MKIEKKVTKLLTQKYTSEIAVFSSNRDIKRKCILDTDNGTLFTVSDNTVFCYRDKDKNHWVTVPKSFIINETVHYPVVGDEFTLNNGVKYYFTTKEAIIAIATIYFENFVDINYGIKKKFSYLIFLDESCTNKYYAEFKRFKSKSHARIEAYLSYN</sequence>
<dbReference type="OrthoDB" id="1371388at2"/>
<keyword evidence="4" id="KW-1185">Reference proteome</keyword>
<dbReference type="AlphaFoldDB" id="A0A086AAC1"/>
<organism evidence="1 3">
    <name type="scientific">Flavobacterium hydatis</name>
    <name type="common">Cytophaga aquatilis</name>
    <dbReference type="NCBI Taxonomy" id="991"/>
    <lineage>
        <taxon>Bacteria</taxon>
        <taxon>Pseudomonadati</taxon>
        <taxon>Bacteroidota</taxon>
        <taxon>Flavobacteriia</taxon>
        <taxon>Flavobacteriales</taxon>
        <taxon>Flavobacteriaceae</taxon>
        <taxon>Flavobacterium</taxon>
    </lineage>
</organism>
<accession>A0A086AAC1</accession>
<evidence type="ECO:0000313" key="3">
    <source>
        <dbReference type="Proteomes" id="UP000028712"/>
    </source>
</evidence>
<dbReference type="STRING" id="991.IW20_17600"/>
<reference evidence="1 3" key="1">
    <citation type="submission" date="2014-07" db="EMBL/GenBank/DDBJ databases">
        <title>Genome of Flavobacterium hydatis DSM 2063.</title>
        <authorList>
            <person name="Pipes S.E."/>
            <person name="Stropko S.J."/>
            <person name="Newman J.D."/>
        </authorList>
    </citation>
    <scope>NUCLEOTIDE SEQUENCE [LARGE SCALE GENOMIC DNA]</scope>
    <source>
        <strain evidence="1 3">DSM 2063</strain>
    </source>
</reference>
<dbReference type="RefSeq" id="WP_035625058.1">
    <property type="nucleotide sequence ID" value="NZ_JBEWQG010000024.1"/>
</dbReference>
<dbReference type="EMBL" id="JPRM01000028">
    <property type="protein sequence ID" value="KFF13635.1"/>
    <property type="molecule type" value="Genomic_DNA"/>
</dbReference>
<evidence type="ECO:0000313" key="1">
    <source>
        <dbReference type="EMBL" id="KFF13635.1"/>
    </source>
</evidence>
<evidence type="ECO:0000313" key="4">
    <source>
        <dbReference type="Proteomes" id="UP000198424"/>
    </source>
</evidence>
<protein>
    <submittedName>
        <fullName evidence="1">Uncharacterized protein</fullName>
    </submittedName>
</protein>
<dbReference type="EMBL" id="MUGY01000028">
    <property type="protein sequence ID" value="OXA90285.1"/>
    <property type="molecule type" value="Genomic_DNA"/>
</dbReference>
<evidence type="ECO:0000313" key="2">
    <source>
        <dbReference type="EMBL" id="OXA90285.1"/>
    </source>
</evidence>
<comment type="caution">
    <text evidence="1">The sequence shown here is derived from an EMBL/GenBank/DDBJ whole genome shotgun (WGS) entry which is preliminary data.</text>
</comment>